<feature type="compositionally biased region" description="Acidic residues" evidence="1">
    <location>
        <begin position="57"/>
        <end position="67"/>
    </location>
</feature>
<feature type="compositionally biased region" description="Basic residues" evidence="1">
    <location>
        <begin position="72"/>
        <end position="94"/>
    </location>
</feature>
<keyword evidence="3" id="KW-1185">Reference proteome</keyword>
<reference evidence="2" key="2">
    <citation type="journal article" date="2023" name="IMA Fungus">
        <title>Comparative genomic study of the Penicillium genus elucidates a diverse pangenome and 15 lateral gene transfer events.</title>
        <authorList>
            <person name="Petersen C."/>
            <person name="Sorensen T."/>
            <person name="Nielsen M.R."/>
            <person name="Sondergaard T.E."/>
            <person name="Sorensen J.L."/>
            <person name="Fitzpatrick D.A."/>
            <person name="Frisvad J.C."/>
            <person name="Nielsen K.L."/>
        </authorList>
    </citation>
    <scope>NUCLEOTIDE SEQUENCE</scope>
    <source>
        <strain evidence="2">IBT 21917</strain>
    </source>
</reference>
<sequence>MSGTAAYTLERYQLARQLFPNSNETFMTRAELEALAGPAYELRDRGNRRVMRTWIDDEKDEDYDPEEDSRPLKRKRKSRQKSTPSRNKRAKRSHSSTPELSPPNSPDTSDLIKSPATPADFDDVDPWDTYWAIEPSPEDSPTPYRLRNRNKLNNAGKERVITPEFKDANTEGSSNEKAFTSEGCRACQQLQLPCSSVDDPYHYPCQNCRDDHIDCELFPAPKRKRACEGCRSRRRGVHCSYESADYDHNLPCQACLERGFQCLAGPAKPDSIDGSSEDTDIDMEQSTDDDSNASTIHGSDDYNSDVDWE</sequence>
<dbReference type="OrthoDB" id="5303703at2759"/>
<organism evidence="2 3">
    <name type="scientific">Penicillium capsulatum</name>
    <dbReference type="NCBI Taxonomy" id="69766"/>
    <lineage>
        <taxon>Eukaryota</taxon>
        <taxon>Fungi</taxon>
        <taxon>Dikarya</taxon>
        <taxon>Ascomycota</taxon>
        <taxon>Pezizomycotina</taxon>
        <taxon>Eurotiomycetes</taxon>
        <taxon>Eurotiomycetidae</taxon>
        <taxon>Eurotiales</taxon>
        <taxon>Aspergillaceae</taxon>
        <taxon>Penicillium</taxon>
    </lineage>
</organism>
<comment type="caution">
    <text evidence="2">The sequence shown here is derived from an EMBL/GenBank/DDBJ whole genome shotgun (WGS) entry which is preliminary data.</text>
</comment>
<feature type="region of interest" description="Disordered" evidence="1">
    <location>
        <begin position="267"/>
        <end position="309"/>
    </location>
</feature>
<accession>A0A9W9IL96</accession>
<evidence type="ECO:0000313" key="2">
    <source>
        <dbReference type="EMBL" id="KAJ5179912.1"/>
    </source>
</evidence>
<proteinExistence type="predicted"/>
<evidence type="ECO:0008006" key="4">
    <source>
        <dbReference type="Google" id="ProtNLM"/>
    </source>
</evidence>
<evidence type="ECO:0000313" key="3">
    <source>
        <dbReference type="Proteomes" id="UP001146351"/>
    </source>
</evidence>
<gene>
    <name evidence="2" type="ORF">N7492_003122</name>
</gene>
<dbReference type="AlphaFoldDB" id="A0A9W9IL96"/>
<reference evidence="2" key="1">
    <citation type="submission" date="2022-11" db="EMBL/GenBank/DDBJ databases">
        <authorList>
            <person name="Petersen C."/>
        </authorList>
    </citation>
    <scope>NUCLEOTIDE SEQUENCE</scope>
    <source>
        <strain evidence="2">IBT 21917</strain>
    </source>
</reference>
<dbReference type="EMBL" id="JAPQKO010000002">
    <property type="protein sequence ID" value="KAJ5179912.1"/>
    <property type="molecule type" value="Genomic_DNA"/>
</dbReference>
<feature type="compositionally biased region" description="Acidic residues" evidence="1">
    <location>
        <begin position="275"/>
        <end position="291"/>
    </location>
</feature>
<feature type="region of interest" description="Disordered" evidence="1">
    <location>
        <begin position="42"/>
        <end position="149"/>
    </location>
</feature>
<evidence type="ECO:0000256" key="1">
    <source>
        <dbReference type="SAM" id="MobiDB-lite"/>
    </source>
</evidence>
<dbReference type="Proteomes" id="UP001146351">
    <property type="component" value="Unassembled WGS sequence"/>
</dbReference>
<name>A0A9W9IL96_9EURO</name>
<protein>
    <recommendedName>
        <fullName evidence="4">Zn(2)-C6 fungal-type domain-containing protein</fullName>
    </recommendedName>
</protein>